<dbReference type="PROSITE" id="PS00571">
    <property type="entry name" value="AMIDASES"/>
    <property type="match status" value="1"/>
</dbReference>
<organism evidence="2 3">
    <name type="scientific">Actinoallomurus bryophytorum</name>
    <dbReference type="NCBI Taxonomy" id="1490222"/>
    <lineage>
        <taxon>Bacteria</taxon>
        <taxon>Bacillati</taxon>
        <taxon>Actinomycetota</taxon>
        <taxon>Actinomycetes</taxon>
        <taxon>Streptosporangiales</taxon>
        <taxon>Thermomonosporaceae</taxon>
        <taxon>Actinoallomurus</taxon>
    </lineage>
</organism>
<protein>
    <submittedName>
        <fullName evidence="2">Amidase</fullName>
    </submittedName>
</protein>
<sequence length="470" mass="49921">MTDEICYLSARELARRIRAREMSAREVTEAHLARIEAVNPRINAIVTLTAERALREADAADAALAGGAEPPPLHGLPVAHKDTHETAGVRTTSGSPLLATNVPARDELVVERMRAAGTVMLGKTNVPEFAAGSHTFNPLFGTTRNPYDLSRSAGGSSGGGAAALAAGLQPLADGSDMGGSLRNPASFCNVVGLRPSPGRVPSWPDEAAWGTMGVQGPMARDVADVALLLSVLAGPDPRSPIALETPGSAFAGTLEADLTGLRVAWAPRLDGSIPFEPDVVATLEPTVKVFAELGCVVEEACPDLSGADEVFRVLRAWRFELGLGTVMDRHRDRIKPAVVANIEDGRRLTGADLGRAEVLHTRLYHRVREFFERYDLLLAPVCQVVPFDADIEYPTEVDGEPMSSYVDWMRSAYLISATGCPALSVPGGFTAGGLPVGLQVIGPHRADLAVLRAGYAFERATAYGERRPPL</sequence>
<dbReference type="Proteomes" id="UP000316096">
    <property type="component" value="Unassembled WGS sequence"/>
</dbReference>
<keyword evidence="3" id="KW-1185">Reference proteome</keyword>
<dbReference type="InterPro" id="IPR023631">
    <property type="entry name" value="Amidase_dom"/>
</dbReference>
<dbReference type="AlphaFoldDB" id="A0A543C0G1"/>
<dbReference type="GO" id="GO:0003824">
    <property type="term" value="F:catalytic activity"/>
    <property type="evidence" value="ECO:0007669"/>
    <property type="project" value="InterPro"/>
</dbReference>
<dbReference type="SUPFAM" id="SSF75304">
    <property type="entry name" value="Amidase signature (AS) enzymes"/>
    <property type="match status" value="1"/>
</dbReference>
<gene>
    <name evidence="2" type="ORF">FB559_7871</name>
</gene>
<dbReference type="EMBL" id="VFOZ01000002">
    <property type="protein sequence ID" value="TQL90563.1"/>
    <property type="molecule type" value="Genomic_DNA"/>
</dbReference>
<dbReference type="InterPro" id="IPR000120">
    <property type="entry name" value="Amidase"/>
</dbReference>
<evidence type="ECO:0000313" key="2">
    <source>
        <dbReference type="EMBL" id="TQL90563.1"/>
    </source>
</evidence>
<dbReference type="InterPro" id="IPR036928">
    <property type="entry name" value="AS_sf"/>
</dbReference>
<dbReference type="PANTHER" id="PTHR11895">
    <property type="entry name" value="TRANSAMIDASE"/>
    <property type="match status" value="1"/>
</dbReference>
<dbReference type="Gene3D" id="3.90.1300.10">
    <property type="entry name" value="Amidase signature (AS) domain"/>
    <property type="match status" value="1"/>
</dbReference>
<evidence type="ECO:0000313" key="3">
    <source>
        <dbReference type="Proteomes" id="UP000316096"/>
    </source>
</evidence>
<dbReference type="InterPro" id="IPR020556">
    <property type="entry name" value="Amidase_CS"/>
</dbReference>
<evidence type="ECO:0000259" key="1">
    <source>
        <dbReference type="Pfam" id="PF01425"/>
    </source>
</evidence>
<comment type="caution">
    <text evidence="2">The sequence shown here is derived from an EMBL/GenBank/DDBJ whole genome shotgun (WGS) entry which is preliminary data.</text>
</comment>
<feature type="domain" description="Amidase" evidence="1">
    <location>
        <begin position="26"/>
        <end position="451"/>
    </location>
</feature>
<name>A0A543C0G1_9ACTN</name>
<dbReference type="NCBIfam" id="NF005686">
    <property type="entry name" value="PRK07486.1"/>
    <property type="match status" value="1"/>
</dbReference>
<accession>A0A543C0G1</accession>
<dbReference type="PANTHER" id="PTHR11895:SF76">
    <property type="entry name" value="INDOLEACETAMIDE HYDROLASE"/>
    <property type="match status" value="1"/>
</dbReference>
<proteinExistence type="predicted"/>
<reference evidence="2 3" key="1">
    <citation type="submission" date="2019-06" db="EMBL/GenBank/DDBJ databases">
        <title>Sequencing the genomes of 1000 actinobacteria strains.</title>
        <authorList>
            <person name="Klenk H.-P."/>
        </authorList>
    </citation>
    <scope>NUCLEOTIDE SEQUENCE [LARGE SCALE GENOMIC DNA]</scope>
    <source>
        <strain evidence="2 3">DSM 102200</strain>
    </source>
</reference>
<dbReference type="Pfam" id="PF01425">
    <property type="entry name" value="Amidase"/>
    <property type="match status" value="1"/>
</dbReference>